<feature type="transmembrane region" description="Helical" evidence="7">
    <location>
        <begin position="247"/>
        <end position="268"/>
    </location>
</feature>
<evidence type="ECO:0000256" key="7">
    <source>
        <dbReference type="SAM" id="Phobius"/>
    </source>
</evidence>
<comment type="subcellular location">
    <subcellularLocation>
        <location evidence="1">Cell membrane</location>
        <topology evidence="1">Multi-pass membrane protein</topology>
    </subcellularLocation>
</comment>
<keyword evidence="2" id="KW-0813">Transport</keyword>
<dbReference type="SUPFAM" id="SSF103473">
    <property type="entry name" value="MFS general substrate transporter"/>
    <property type="match status" value="1"/>
</dbReference>
<organism evidence="8 9">
    <name type="scientific">Bombiscardovia apis</name>
    <dbReference type="NCBI Taxonomy" id="2932182"/>
    <lineage>
        <taxon>Bacteria</taxon>
        <taxon>Bacillati</taxon>
        <taxon>Actinomycetota</taxon>
        <taxon>Actinomycetes</taxon>
        <taxon>Bifidobacteriales</taxon>
        <taxon>Bifidobacteriaceae</taxon>
        <taxon>Bombiscardovia</taxon>
    </lineage>
</organism>
<evidence type="ECO:0000313" key="9">
    <source>
        <dbReference type="Proteomes" id="UP001321748"/>
    </source>
</evidence>
<feature type="transmembrane region" description="Helical" evidence="7">
    <location>
        <begin position="176"/>
        <end position="195"/>
    </location>
</feature>
<dbReference type="EMBL" id="AP026800">
    <property type="protein sequence ID" value="BDR54484.1"/>
    <property type="molecule type" value="Genomic_DNA"/>
</dbReference>
<protein>
    <submittedName>
        <fullName evidence="8">MFS transporter</fullName>
    </submittedName>
</protein>
<reference evidence="8 9" key="1">
    <citation type="journal article" date="2023" name="Microbiol. Spectr.">
        <title>Symbiosis of Carpenter Bees with Uncharacterized Lactic Acid Bacteria Showing NAD Auxotrophy.</title>
        <authorList>
            <person name="Kawasaki S."/>
            <person name="Ozawa K."/>
            <person name="Mori T."/>
            <person name="Yamamoto A."/>
            <person name="Ito M."/>
            <person name="Ohkuma M."/>
            <person name="Sakamoto M."/>
            <person name="Matsutani M."/>
        </authorList>
    </citation>
    <scope>NUCLEOTIDE SEQUENCE [LARGE SCALE GENOMIC DNA]</scope>
    <source>
        <strain evidence="8 9">KimH</strain>
    </source>
</reference>
<feature type="transmembrane region" description="Helical" evidence="7">
    <location>
        <begin position="327"/>
        <end position="347"/>
    </location>
</feature>
<dbReference type="RefSeq" id="WP_317643495.1">
    <property type="nucleotide sequence ID" value="NZ_AP026800.1"/>
</dbReference>
<dbReference type="PANTHER" id="PTHR43266:SF10">
    <property type="entry name" value="BACILYSIN EXPORTER BACE-RELATED"/>
    <property type="match status" value="1"/>
</dbReference>
<keyword evidence="5 7" id="KW-1133">Transmembrane helix</keyword>
<evidence type="ECO:0000256" key="5">
    <source>
        <dbReference type="ARBA" id="ARBA00022989"/>
    </source>
</evidence>
<evidence type="ECO:0000256" key="4">
    <source>
        <dbReference type="ARBA" id="ARBA00022692"/>
    </source>
</evidence>
<dbReference type="InterPro" id="IPR011701">
    <property type="entry name" value="MFS"/>
</dbReference>
<dbReference type="Pfam" id="PF07690">
    <property type="entry name" value="MFS_1"/>
    <property type="match status" value="1"/>
</dbReference>
<accession>A0ABM8BC79</accession>
<feature type="transmembrane region" description="Helical" evidence="7">
    <location>
        <begin position="353"/>
        <end position="377"/>
    </location>
</feature>
<feature type="transmembrane region" description="Helical" evidence="7">
    <location>
        <begin position="51"/>
        <end position="70"/>
    </location>
</feature>
<sequence length="441" mass="46427">MVHNHHSELVGSAWQRNVSLLVVGQFVSIFGSSLVQYAITWDMALRTNSGLVAMLGFLCANLPQAFMSLWGGSLADRYPKRLLINLPDACTAILSLGLALAYMKDFVPIWLVCAVLCGRSLAAGIQSPAVDSYLPQLAPSSRLMKVNSINGTLQSAIAILAPALSAGLIATLHMQAVLMVDAVTAAIGIGMLLLIRQPAQAVARQASDNTDLPDSIEAEELDAALGTPLSARAGIKQAFQYCRTHSAVGMVLVTYALCFMLTVAPGGLNAVFVGRNFSAGSLDIFGIHLTNATDKLGCIELLYGLGAVSGGLLMTAWGGFAKRLRSMGFAMLWLAVADIVMACAAPNLTGSFWLFALAYASTGFISPLLLAPASTLIQEQVSPAMMGRIFGLLNAVRTLALPLGLAVAGPLSDAFPIAYIYIAGGIVSIPISLWVLRSRVE</sequence>
<evidence type="ECO:0000256" key="1">
    <source>
        <dbReference type="ARBA" id="ARBA00004651"/>
    </source>
</evidence>
<keyword evidence="4 7" id="KW-0812">Transmembrane</keyword>
<gene>
    <name evidence="8" type="ORF">KIMH_05950</name>
</gene>
<keyword evidence="3" id="KW-1003">Cell membrane</keyword>
<feature type="transmembrane region" description="Helical" evidence="7">
    <location>
        <begin position="20"/>
        <end position="39"/>
    </location>
</feature>
<dbReference type="CDD" id="cd06173">
    <property type="entry name" value="MFS_MefA_like"/>
    <property type="match status" value="1"/>
</dbReference>
<proteinExistence type="predicted"/>
<dbReference type="Gene3D" id="1.20.1250.20">
    <property type="entry name" value="MFS general substrate transporter like domains"/>
    <property type="match status" value="1"/>
</dbReference>
<feature type="transmembrane region" description="Helical" evidence="7">
    <location>
        <begin position="301"/>
        <end position="320"/>
    </location>
</feature>
<name>A0ABM8BC79_9BIFI</name>
<dbReference type="Proteomes" id="UP001321748">
    <property type="component" value="Chromosome"/>
</dbReference>
<feature type="transmembrane region" description="Helical" evidence="7">
    <location>
        <begin position="151"/>
        <end position="170"/>
    </location>
</feature>
<evidence type="ECO:0000256" key="6">
    <source>
        <dbReference type="ARBA" id="ARBA00023136"/>
    </source>
</evidence>
<evidence type="ECO:0000256" key="2">
    <source>
        <dbReference type="ARBA" id="ARBA00022448"/>
    </source>
</evidence>
<evidence type="ECO:0000313" key="8">
    <source>
        <dbReference type="EMBL" id="BDR54484.1"/>
    </source>
</evidence>
<dbReference type="InterPro" id="IPR036259">
    <property type="entry name" value="MFS_trans_sf"/>
</dbReference>
<evidence type="ECO:0000256" key="3">
    <source>
        <dbReference type="ARBA" id="ARBA00022475"/>
    </source>
</evidence>
<feature type="transmembrane region" description="Helical" evidence="7">
    <location>
        <begin position="417"/>
        <end position="436"/>
    </location>
</feature>
<keyword evidence="9" id="KW-1185">Reference proteome</keyword>
<feature type="transmembrane region" description="Helical" evidence="7">
    <location>
        <begin position="389"/>
        <end position="411"/>
    </location>
</feature>
<keyword evidence="6 7" id="KW-0472">Membrane</keyword>
<dbReference type="PANTHER" id="PTHR43266">
    <property type="entry name" value="MACROLIDE-EFFLUX PROTEIN"/>
    <property type="match status" value="1"/>
</dbReference>